<dbReference type="KEGG" id="foc:113213019"/>
<dbReference type="OrthoDB" id="5585231at2759"/>
<name>A0A9C6U610_FRAOC</name>
<feature type="domain" description="DH" evidence="2">
    <location>
        <begin position="321"/>
        <end position="517"/>
    </location>
</feature>
<feature type="compositionally biased region" description="Gly residues" evidence="1">
    <location>
        <begin position="1021"/>
        <end position="1035"/>
    </location>
</feature>
<dbReference type="SUPFAM" id="SSF50729">
    <property type="entry name" value="PH domain-like"/>
    <property type="match status" value="1"/>
</dbReference>
<dbReference type="RefSeq" id="XP_052122363.1">
    <property type="nucleotide sequence ID" value="XM_052266403.1"/>
</dbReference>
<feature type="compositionally biased region" description="Polar residues" evidence="1">
    <location>
        <begin position="746"/>
        <end position="793"/>
    </location>
</feature>
<dbReference type="GO" id="GO:0043542">
    <property type="term" value="P:endothelial cell migration"/>
    <property type="evidence" value="ECO:0007669"/>
    <property type="project" value="TreeGrafter"/>
</dbReference>
<organism evidence="3 4">
    <name type="scientific">Frankliniella occidentalis</name>
    <name type="common">Western flower thrips</name>
    <name type="synonym">Euthrips occidentalis</name>
    <dbReference type="NCBI Taxonomy" id="133901"/>
    <lineage>
        <taxon>Eukaryota</taxon>
        <taxon>Metazoa</taxon>
        <taxon>Ecdysozoa</taxon>
        <taxon>Arthropoda</taxon>
        <taxon>Hexapoda</taxon>
        <taxon>Insecta</taxon>
        <taxon>Pterygota</taxon>
        <taxon>Neoptera</taxon>
        <taxon>Paraneoptera</taxon>
        <taxon>Thysanoptera</taxon>
        <taxon>Terebrantia</taxon>
        <taxon>Thripoidea</taxon>
        <taxon>Thripidae</taxon>
        <taxon>Frankliniella</taxon>
    </lineage>
</organism>
<feature type="region of interest" description="Disordered" evidence="1">
    <location>
        <begin position="936"/>
        <end position="955"/>
    </location>
</feature>
<feature type="compositionally biased region" description="Gly residues" evidence="1">
    <location>
        <begin position="807"/>
        <end position="828"/>
    </location>
</feature>
<feature type="region of interest" description="Disordered" evidence="1">
    <location>
        <begin position="866"/>
        <end position="930"/>
    </location>
</feature>
<dbReference type="GO" id="GO:0005886">
    <property type="term" value="C:plasma membrane"/>
    <property type="evidence" value="ECO:0007669"/>
    <property type="project" value="TreeGrafter"/>
</dbReference>
<dbReference type="GO" id="GO:0007266">
    <property type="term" value="P:Rho protein signal transduction"/>
    <property type="evidence" value="ECO:0007669"/>
    <property type="project" value="TreeGrafter"/>
</dbReference>
<reference evidence="4" key="1">
    <citation type="submission" date="2025-08" db="UniProtKB">
        <authorList>
            <consortium name="RefSeq"/>
        </authorList>
    </citation>
    <scope>IDENTIFICATION</scope>
    <source>
        <tissue evidence="4">Whole organism</tissue>
    </source>
</reference>
<dbReference type="Gene3D" id="2.30.29.30">
    <property type="entry name" value="Pleckstrin-homology domain (PH domain)/Phosphotyrosine-binding domain (PTB)"/>
    <property type="match status" value="1"/>
</dbReference>
<feature type="region of interest" description="Disordered" evidence="1">
    <location>
        <begin position="686"/>
        <end position="705"/>
    </location>
</feature>
<evidence type="ECO:0000313" key="3">
    <source>
        <dbReference type="Proteomes" id="UP000504606"/>
    </source>
</evidence>
<feature type="compositionally biased region" description="Polar residues" evidence="1">
    <location>
        <begin position="836"/>
        <end position="846"/>
    </location>
</feature>
<dbReference type="InterPro" id="IPR011993">
    <property type="entry name" value="PH-like_dom_sf"/>
</dbReference>
<dbReference type="Pfam" id="PF00621">
    <property type="entry name" value="RhoGEF"/>
    <property type="match status" value="1"/>
</dbReference>
<dbReference type="Proteomes" id="UP000504606">
    <property type="component" value="Unplaced"/>
</dbReference>
<dbReference type="SUPFAM" id="SSF48065">
    <property type="entry name" value="DBL homology domain (DH-domain)"/>
    <property type="match status" value="1"/>
</dbReference>
<feature type="compositionally biased region" description="Low complexity" evidence="1">
    <location>
        <begin position="938"/>
        <end position="949"/>
    </location>
</feature>
<proteinExistence type="predicted"/>
<evidence type="ECO:0000259" key="2">
    <source>
        <dbReference type="PROSITE" id="PS50010"/>
    </source>
</evidence>
<dbReference type="PROSITE" id="PS50010">
    <property type="entry name" value="DH_2"/>
    <property type="match status" value="1"/>
</dbReference>
<evidence type="ECO:0000256" key="1">
    <source>
        <dbReference type="SAM" id="MobiDB-lite"/>
    </source>
</evidence>
<dbReference type="InterPro" id="IPR001849">
    <property type="entry name" value="PH_domain"/>
</dbReference>
<feature type="region of interest" description="Disordered" evidence="1">
    <location>
        <begin position="1134"/>
        <end position="1160"/>
    </location>
</feature>
<feature type="region of interest" description="Disordered" evidence="1">
    <location>
        <begin position="191"/>
        <end position="224"/>
    </location>
</feature>
<dbReference type="InterPro" id="IPR040181">
    <property type="entry name" value="PKHG5/7"/>
</dbReference>
<dbReference type="GeneID" id="113213019"/>
<gene>
    <name evidence="4" type="primary">LOC113213019</name>
</gene>
<feature type="compositionally biased region" description="Low complexity" evidence="1">
    <location>
        <begin position="215"/>
        <end position="224"/>
    </location>
</feature>
<accession>A0A9C6U610</accession>
<protein>
    <submittedName>
        <fullName evidence="4">Pleckstrin homology domain-containing family G member 5 isoform X1</fullName>
    </submittedName>
</protein>
<dbReference type="Gene3D" id="1.20.900.10">
    <property type="entry name" value="Dbl homology (DH) domain"/>
    <property type="match status" value="1"/>
</dbReference>
<feature type="compositionally biased region" description="Low complexity" evidence="1">
    <location>
        <begin position="969"/>
        <end position="988"/>
    </location>
</feature>
<feature type="region of interest" description="Disordered" evidence="1">
    <location>
        <begin position="969"/>
        <end position="1044"/>
    </location>
</feature>
<dbReference type="GO" id="GO:0005085">
    <property type="term" value="F:guanyl-nucleotide exchange factor activity"/>
    <property type="evidence" value="ECO:0007669"/>
    <property type="project" value="InterPro"/>
</dbReference>
<dbReference type="InterPro" id="IPR035899">
    <property type="entry name" value="DBL_dom_sf"/>
</dbReference>
<dbReference type="CDD" id="cd13244">
    <property type="entry name" value="PH_PLEKHG5_G6"/>
    <property type="match status" value="1"/>
</dbReference>
<dbReference type="GO" id="GO:0030424">
    <property type="term" value="C:axon"/>
    <property type="evidence" value="ECO:0007669"/>
    <property type="project" value="TreeGrafter"/>
</dbReference>
<dbReference type="CDD" id="cd00160">
    <property type="entry name" value="RhoGEF"/>
    <property type="match status" value="1"/>
</dbReference>
<evidence type="ECO:0000313" key="4">
    <source>
        <dbReference type="RefSeq" id="XP_052122363.1"/>
    </source>
</evidence>
<feature type="compositionally biased region" description="Low complexity" evidence="1">
    <location>
        <begin position="1008"/>
        <end position="1020"/>
    </location>
</feature>
<dbReference type="PANTHER" id="PTHR13217:SF11">
    <property type="entry name" value="PLECKSTRIN HOMOLOGY DOMAIN-CONTAINING FAMILY G MEMBER 5"/>
    <property type="match status" value="1"/>
</dbReference>
<feature type="region of interest" description="Disordered" evidence="1">
    <location>
        <begin position="741"/>
        <end position="846"/>
    </location>
</feature>
<dbReference type="SMART" id="SM00325">
    <property type="entry name" value="RhoGEF"/>
    <property type="match status" value="1"/>
</dbReference>
<dbReference type="GO" id="GO:0030139">
    <property type="term" value="C:endocytic vesicle"/>
    <property type="evidence" value="ECO:0007669"/>
    <property type="project" value="TreeGrafter"/>
</dbReference>
<sequence length="1286" mass="138186">MVIAASLSPTAPAAQGAAAAACPTSSASARSAPALFTSPPDAPIGRDDFLRAAMRTLMVVSPLQTRSRSLTHIAALDMDAGRPDRLVVPPASDNRHHTLRRQNFTSRSQLSSSEYFFVTFELPGAAEGTPDAPLKDEEYIVAAKGTTLEEALVGACHRRGISLSSVSVFLDRVELSLHAESTVLAGKQLRIRPKQDGKSSRALTRAATSQQPQLRKSSSSVRNNRRFFSTSTEDASFASPQADLLDPEKGKTAKARQRWSLFGNNKDTKMGALSEQLDNFTKYGIPKEHKSTETDERLYHLEDNWRGLLDGSDTLPERLQQQQDAVWELLQTELAYIRTLTVVKDVFLACLSSLQEARILTEVDKGRLFGNIVDIHAANAFFWEQFLAPVVAAARDGRQPLNPSHLLEGFLKFEEIFRPYVQYCVEQAECSKYCRERTADGELFTVYLAWCETHEETHVACNRLQLVDILVMPMQRLTRYSLLLKAILKKTDCEEQSKDLKFMIRKVDDFVNSVNSKLREREDQDKLNAIIARMEPYDVVESKDEDLDKMVKLHSLLDLTRPMPDCPAAQRRYLLQEGDLRLRDLNSSKADVHCFLFTDMLLVCKSKKGESRTARVRVLRPPYLVERLVINELARDQPTLACVYLNEYKVVVSAFLLTSADGKVIKRWAEDIRKAQRLYAQAKEAGATSASTAPPQYHAPPLSLSRQPSSLYDEDLVLQGDDAPEADTHSYASYSLGLYPHHRSPRGSTRGSSLNHSHSGSVEMNEASSLSSVSHSRGISVDNNELRASSLSSDEGIPPLGADQAGAGAGHPGGGGAGPGGGPGGGARGLRRSQHSKSPSPNTLSIQVPVFSNLGQSLPNLNLAASSPHGSLSGPTPPCSLLLVPPTGKGGLHHHHQHHGPLSPGHRGTSYPPPSPPRGSLHRWTPQRNPPLMKMRHVSASVSSQQSCSGPAPPGVTWAAPAASAAAAPAAAAPSGPQPGPGAQQGSPTSTPMPSNFDFDVPLIGGVSPPAGEAAAQQSAQGGGAAGAAAGGAGPGQQPSPTSRQTFMMKRLTRGDNRRYHTAGTIDDVKKAEGRDATIHKRFSWNYGPQSCGKRQSSGHEDGAQGQQDVLLIDRATSPLKPPPQHITDAAWSRVHAGSTERTNSFPEPVQFQSPSVGSSPSVSLCGDCPPCCGPGAGPGPPPAAANVVASVTSSPALSTTSPVQLPSLNTSPTTCPDAGLELASSNPFLEDVVGQDMDHPVPLGNTNPFLESTDFLDEPLPSTHGFPSDEVLVLITDAQVEYTDA</sequence>
<dbReference type="PANTHER" id="PTHR13217">
    <property type="entry name" value="PLECKSTRIN HOMOLOGY DOMAIN-CONTAINING FAMILY G MEMBER 7"/>
    <property type="match status" value="1"/>
</dbReference>
<keyword evidence="3" id="KW-1185">Reference proteome</keyword>
<dbReference type="SMART" id="SM00233">
    <property type="entry name" value="PH"/>
    <property type="match status" value="1"/>
</dbReference>
<dbReference type="InterPro" id="IPR000219">
    <property type="entry name" value="DH_dom"/>
</dbReference>